<evidence type="ECO:0000256" key="6">
    <source>
        <dbReference type="PIRSR" id="PIRSR600821-50"/>
    </source>
</evidence>
<dbReference type="InterPro" id="IPR009006">
    <property type="entry name" value="Ala_racemase/Decarboxylase_C"/>
</dbReference>
<dbReference type="Pfam" id="PF00842">
    <property type="entry name" value="Ala_racemase_C"/>
    <property type="match status" value="1"/>
</dbReference>
<evidence type="ECO:0000256" key="7">
    <source>
        <dbReference type="PIRSR" id="PIRSR600821-52"/>
    </source>
</evidence>
<evidence type="ECO:0000313" key="9">
    <source>
        <dbReference type="EMBL" id="SET06267.1"/>
    </source>
</evidence>
<gene>
    <name evidence="9" type="ORF">SAMN05660297_01268</name>
</gene>
<feature type="active site" description="Proton acceptor; specific for L-alanine" evidence="5">
    <location>
        <position position="270"/>
    </location>
</feature>
<dbReference type="SMART" id="SM01005">
    <property type="entry name" value="Ala_racemase_C"/>
    <property type="match status" value="1"/>
</dbReference>
<dbReference type="PRINTS" id="PR00992">
    <property type="entry name" value="ALARACEMASE"/>
</dbReference>
<comment type="cofactor">
    <cofactor evidence="2 5 6">
        <name>pyridoxal 5'-phosphate</name>
        <dbReference type="ChEBI" id="CHEBI:597326"/>
    </cofactor>
</comment>
<dbReference type="OrthoDB" id="9813814at2"/>
<dbReference type="GO" id="GO:0005829">
    <property type="term" value="C:cytosol"/>
    <property type="evidence" value="ECO:0007669"/>
    <property type="project" value="TreeGrafter"/>
</dbReference>
<dbReference type="Proteomes" id="UP000199568">
    <property type="component" value="Unassembled WGS sequence"/>
</dbReference>
<dbReference type="InterPro" id="IPR029066">
    <property type="entry name" value="PLP-binding_barrel"/>
</dbReference>
<name>A0A1I0BI82_9FIRM</name>
<dbReference type="InterPro" id="IPR001608">
    <property type="entry name" value="Ala_racemase_N"/>
</dbReference>
<accession>A0A1I0BI82</accession>
<evidence type="ECO:0000256" key="3">
    <source>
        <dbReference type="ARBA" id="ARBA00022898"/>
    </source>
</evidence>
<dbReference type="FunFam" id="3.20.20.10:FF:000002">
    <property type="entry name" value="Alanine racemase"/>
    <property type="match status" value="1"/>
</dbReference>
<reference evidence="9 10" key="1">
    <citation type="submission" date="2016-10" db="EMBL/GenBank/DDBJ databases">
        <authorList>
            <person name="de Groot N.N."/>
        </authorList>
    </citation>
    <scope>NUCLEOTIDE SEQUENCE [LARGE SCALE GENOMIC DNA]</scope>
    <source>
        <strain evidence="9 10">DSM 18979</strain>
    </source>
</reference>
<dbReference type="GO" id="GO:0030170">
    <property type="term" value="F:pyridoxal phosphate binding"/>
    <property type="evidence" value="ECO:0007669"/>
    <property type="project" value="UniProtKB-UniRule"/>
</dbReference>
<dbReference type="PANTHER" id="PTHR30511">
    <property type="entry name" value="ALANINE RACEMASE"/>
    <property type="match status" value="1"/>
</dbReference>
<dbReference type="EMBL" id="FOHU01000004">
    <property type="protein sequence ID" value="SET06267.1"/>
    <property type="molecule type" value="Genomic_DNA"/>
</dbReference>
<comment type="function">
    <text evidence="5">Catalyzes the interconversion of L-alanine and D-alanine. May also act on other amino acids.</text>
</comment>
<feature type="binding site" evidence="5 7">
    <location>
        <position position="318"/>
    </location>
    <ligand>
        <name>substrate</name>
    </ligand>
</feature>
<dbReference type="SUPFAM" id="SSF50621">
    <property type="entry name" value="Alanine racemase C-terminal domain-like"/>
    <property type="match status" value="1"/>
</dbReference>
<feature type="binding site" evidence="5 7">
    <location>
        <position position="139"/>
    </location>
    <ligand>
        <name>substrate</name>
    </ligand>
</feature>
<evidence type="ECO:0000256" key="4">
    <source>
        <dbReference type="ARBA" id="ARBA00023235"/>
    </source>
</evidence>
<feature type="modified residue" description="N6-(pyridoxal phosphate)lysine" evidence="5 6">
    <location>
        <position position="41"/>
    </location>
</feature>
<proteinExistence type="inferred from homology"/>
<dbReference type="FunFam" id="2.40.37.10:FF:000006">
    <property type="entry name" value="Alanine racemase"/>
    <property type="match status" value="1"/>
</dbReference>
<dbReference type="InterPro" id="IPR020622">
    <property type="entry name" value="Ala_racemase_pyridoxalP-BS"/>
</dbReference>
<dbReference type="Gene3D" id="2.40.37.10">
    <property type="entry name" value="Lyase, Ornithine Decarboxylase, Chain A, domain 1"/>
    <property type="match status" value="1"/>
</dbReference>
<keyword evidence="10" id="KW-1185">Reference proteome</keyword>
<organism evidence="9 10">
    <name type="scientific">Natronincola peptidivorans</name>
    <dbReference type="NCBI Taxonomy" id="426128"/>
    <lineage>
        <taxon>Bacteria</taxon>
        <taxon>Bacillati</taxon>
        <taxon>Bacillota</taxon>
        <taxon>Clostridia</taxon>
        <taxon>Peptostreptococcales</taxon>
        <taxon>Natronincolaceae</taxon>
        <taxon>Natronincola</taxon>
    </lineage>
</organism>
<dbReference type="EC" id="5.1.1.1" evidence="5"/>
<dbReference type="NCBIfam" id="TIGR00492">
    <property type="entry name" value="alr"/>
    <property type="match status" value="1"/>
</dbReference>
<dbReference type="RefSeq" id="WP_090440992.1">
    <property type="nucleotide sequence ID" value="NZ_FOHU01000004.1"/>
</dbReference>
<dbReference type="UniPathway" id="UPA00042">
    <property type="reaction ID" value="UER00497"/>
</dbReference>
<evidence type="ECO:0000256" key="2">
    <source>
        <dbReference type="ARBA" id="ARBA00001933"/>
    </source>
</evidence>
<dbReference type="GO" id="GO:0009252">
    <property type="term" value="P:peptidoglycan biosynthetic process"/>
    <property type="evidence" value="ECO:0007669"/>
    <property type="project" value="TreeGrafter"/>
</dbReference>
<evidence type="ECO:0000259" key="8">
    <source>
        <dbReference type="SMART" id="SM01005"/>
    </source>
</evidence>
<dbReference type="AlphaFoldDB" id="A0A1I0BI82"/>
<comment type="pathway">
    <text evidence="5">Amino-acid biosynthesis; D-alanine biosynthesis; D-alanine from L-alanine: step 1/1.</text>
</comment>
<dbReference type="InterPro" id="IPR011079">
    <property type="entry name" value="Ala_racemase_C"/>
</dbReference>
<comment type="similarity">
    <text evidence="5">Belongs to the alanine racemase family.</text>
</comment>
<dbReference type="PROSITE" id="PS00395">
    <property type="entry name" value="ALANINE_RACEMASE"/>
    <property type="match status" value="1"/>
</dbReference>
<feature type="active site" description="Proton acceptor; specific for D-alanine" evidence="5">
    <location>
        <position position="41"/>
    </location>
</feature>
<protein>
    <recommendedName>
        <fullName evidence="5">Alanine racemase</fullName>
        <ecNumber evidence="5">5.1.1.1</ecNumber>
    </recommendedName>
</protein>
<dbReference type="CDD" id="cd00430">
    <property type="entry name" value="PLPDE_III_AR"/>
    <property type="match status" value="1"/>
</dbReference>
<dbReference type="GO" id="GO:0008784">
    <property type="term" value="F:alanine racemase activity"/>
    <property type="evidence" value="ECO:0007669"/>
    <property type="project" value="UniProtKB-UniRule"/>
</dbReference>
<dbReference type="Pfam" id="PF01168">
    <property type="entry name" value="Ala_racemase_N"/>
    <property type="match status" value="1"/>
</dbReference>
<evidence type="ECO:0000256" key="1">
    <source>
        <dbReference type="ARBA" id="ARBA00000316"/>
    </source>
</evidence>
<dbReference type="GO" id="GO:0030632">
    <property type="term" value="P:D-alanine biosynthetic process"/>
    <property type="evidence" value="ECO:0007669"/>
    <property type="project" value="UniProtKB-UniRule"/>
</dbReference>
<evidence type="ECO:0000256" key="5">
    <source>
        <dbReference type="HAMAP-Rule" id="MF_01201"/>
    </source>
</evidence>
<comment type="catalytic activity">
    <reaction evidence="1 5">
        <text>L-alanine = D-alanine</text>
        <dbReference type="Rhea" id="RHEA:20249"/>
        <dbReference type="ChEBI" id="CHEBI:57416"/>
        <dbReference type="ChEBI" id="CHEBI:57972"/>
        <dbReference type="EC" id="5.1.1.1"/>
    </reaction>
</comment>
<dbReference type="STRING" id="426128.SAMN05660297_01268"/>
<evidence type="ECO:0000313" key="10">
    <source>
        <dbReference type="Proteomes" id="UP000199568"/>
    </source>
</evidence>
<dbReference type="Gene3D" id="3.20.20.10">
    <property type="entry name" value="Alanine racemase"/>
    <property type="match status" value="1"/>
</dbReference>
<keyword evidence="4 5" id="KW-0413">Isomerase</keyword>
<dbReference type="HAMAP" id="MF_01201">
    <property type="entry name" value="Ala_racemase"/>
    <property type="match status" value="1"/>
</dbReference>
<sequence length="390" mass="43627">MLTKDKLRPVWAEINLNHLKHNIQEVRRVVKKDTLVCAVIKADGYGHGATTIAKTLLENGADRLAVATLSEAIELREAGYEVPLMVMGYTTEAQGEAILDYNLIQTVYSYQQAQYFSQLATNNQKEMTLHLKIDTGMSRLGFQTDDEAKEEITKIFQLPGIKVEGIFTHFAVADEKDKTFTYQQFNKFMKLVDALEGNGYTIPIKHVSNSAAIIDLPEMNLDMVRAGIMLYGLYPSEDVNKEAVKLKQVMELKAKISHVKTLSAGRGVSYGLKYKTKEERTIITLPIGYADGFTRMLTDKAKIIVQGKKIPIVGRICMDQCMADATDLDIQRGDEATLFSSNPESGNTIDDVAAKLGTINYEVVCMVGKRVPRVYVENNNVVHINDYLIR</sequence>
<dbReference type="PANTHER" id="PTHR30511:SF0">
    <property type="entry name" value="ALANINE RACEMASE, CATABOLIC-RELATED"/>
    <property type="match status" value="1"/>
</dbReference>
<keyword evidence="3 5" id="KW-0663">Pyridoxal phosphate</keyword>
<feature type="domain" description="Alanine racemase C-terminal" evidence="8">
    <location>
        <begin position="249"/>
        <end position="376"/>
    </location>
</feature>
<dbReference type="SUPFAM" id="SSF51419">
    <property type="entry name" value="PLP-binding barrel"/>
    <property type="match status" value="1"/>
</dbReference>
<dbReference type="InterPro" id="IPR000821">
    <property type="entry name" value="Ala_racemase"/>
</dbReference>